<organism evidence="2 3">
    <name type="scientific">Heracleum sosnowskyi</name>
    <dbReference type="NCBI Taxonomy" id="360622"/>
    <lineage>
        <taxon>Eukaryota</taxon>
        <taxon>Viridiplantae</taxon>
        <taxon>Streptophyta</taxon>
        <taxon>Embryophyta</taxon>
        <taxon>Tracheophyta</taxon>
        <taxon>Spermatophyta</taxon>
        <taxon>Magnoliopsida</taxon>
        <taxon>eudicotyledons</taxon>
        <taxon>Gunneridae</taxon>
        <taxon>Pentapetalae</taxon>
        <taxon>asterids</taxon>
        <taxon>campanulids</taxon>
        <taxon>Apiales</taxon>
        <taxon>Apiaceae</taxon>
        <taxon>Apioideae</taxon>
        <taxon>apioid superclade</taxon>
        <taxon>Tordylieae</taxon>
        <taxon>Tordyliinae</taxon>
        <taxon>Heracleum</taxon>
    </lineage>
</organism>
<feature type="region of interest" description="Disordered" evidence="1">
    <location>
        <begin position="125"/>
        <end position="147"/>
    </location>
</feature>
<protein>
    <submittedName>
        <fullName evidence="2">Uncharacterized protein</fullName>
    </submittedName>
</protein>
<evidence type="ECO:0000313" key="3">
    <source>
        <dbReference type="Proteomes" id="UP001237642"/>
    </source>
</evidence>
<dbReference type="PANTHER" id="PTHR34222">
    <property type="entry name" value="GAG_PRE-INTEGRS DOMAIN-CONTAINING PROTEIN"/>
    <property type="match status" value="1"/>
</dbReference>
<evidence type="ECO:0000313" key="2">
    <source>
        <dbReference type="EMBL" id="KAK1383328.1"/>
    </source>
</evidence>
<sequence length="214" mass="23667">MSMSWITNTLDSSIRSTLGEYDDAQLLSCSSIWAQLLAQDPLPSFDKAYQQVIQIEGLRVETHTFKDNHDNIMTFQVEHDARAKSKNFDGDKLCKQYNREGHDEYECFQIHGFSEWCRYRPRGGRGHGRGGTLATRGGRHGGMSSGRGHATTVRENIFGGQSGQHITQAASRENASGLAGFSANQIQQLFGHLDSTKLENSLQGPTNGDADWSG</sequence>
<reference evidence="2" key="2">
    <citation type="submission" date="2023-05" db="EMBL/GenBank/DDBJ databases">
        <authorList>
            <person name="Schelkunov M.I."/>
        </authorList>
    </citation>
    <scope>NUCLEOTIDE SEQUENCE</scope>
    <source>
        <strain evidence="2">Hsosn_3</strain>
        <tissue evidence="2">Leaf</tissue>
    </source>
</reference>
<dbReference type="EMBL" id="JAUIZM010000005">
    <property type="protein sequence ID" value="KAK1383328.1"/>
    <property type="molecule type" value="Genomic_DNA"/>
</dbReference>
<dbReference type="Proteomes" id="UP001237642">
    <property type="component" value="Unassembled WGS sequence"/>
</dbReference>
<gene>
    <name evidence="2" type="ORF">POM88_021063</name>
</gene>
<proteinExistence type="predicted"/>
<name>A0AAD8MTF6_9APIA</name>
<comment type="caution">
    <text evidence="2">The sequence shown here is derived from an EMBL/GenBank/DDBJ whole genome shotgun (WGS) entry which is preliminary data.</text>
</comment>
<reference evidence="2" key="1">
    <citation type="submission" date="2023-02" db="EMBL/GenBank/DDBJ databases">
        <title>Genome of toxic invasive species Heracleum sosnowskyi carries increased number of genes despite the absence of recent whole-genome duplications.</title>
        <authorList>
            <person name="Schelkunov M."/>
            <person name="Shtratnikova V."/>
            <person name="Makarenko M."/>
            <person name="Klepikova A."/>
            <person name="Omelchenko D."/>
            <person name="Novikova G."/>
            <person name="Obukhova E."/>
            <person name="Bogdanov V."/>
            <person name="Penin A."/>
            <person name="Logacheva M."/>
        </authorList>
    </citation>
    <scope>NUCLEOTIDE SEQUENCE</scope>
    <source>
        <strain evidence="2">Hsosn_3</strain>
        <tissue evidence="2">Leaf</tissue>
    </source>
</reference>
<keyword evidence="3" id="KW-1185">Reference proteome</keyword>
<accession>A0AAD8MTF6</accession>
<dbReference type="AlphaFoldDB" id="A0AAD8MTF6"/>
<dbReference type="PANTHER" id="PTHR34222:SF94">
    <property type="entry name" value="CCHC-TYPE DOMAIN-CONTAINING PROTEIN"/>
    <property type="match status" value="1"/>
</dbReference>
<evidence type="ECO:0000256" key="1">
    <source>
        <dbReference type="SAM" id="MobiDB-lite"/>
    </source>
</evidence>